<keyword evidence="3" id="KW-0804">Transcription</keyword>
<gene>
    <name evidence="6" type="ORF">ACFOD9_07605</name>
</gene>
<dbReference type="Pfam" id="PF16859">
    <property type="entry name" value="TetR_C_11"/>
    <property type="match status" value="1"/>
</dbReference>
<evidence type="ECO:0000313" key="6">
    <source>
        <dbReference type="EMBL" id="MFC3174111.1"/>
    </source>
</evidence>
<dbReference type="RefSeq" id="WP_379509482.1">
    <property type="nucleotide sequence ID" value="NZ_JBHRTQ010000007.1"/>
</dbReference>
<dbReference type="Gene3D" id="1.10.357.10">
    <property type="entry name" value="Tetracycline Repressor, domain 2"/>
    <property type="match status" value="1"/>
</dbReference>
<dbReference type="InterPro" id="IPR011075">
    <property type="entry name" value="TetR_C"/>
</dbReference>
<dbReference type="Gene3D" id="1.10.10.60">
    <property type="entry name" value="Homeodomain-like"/>
    <property type="match status" value="1"/>
</dbReference>
<dbReference type="InterPro" id="IPR001647">
    <property type="entry name" value="HTH_TetR"/>
</dbReference>
<evidence type="ECO:0000256" key="2">
    <source>
        <dbReference type="ARBA" id="ARBA00023125"/>
    </source>
</evidence>
<keyword evidence="2 4" id="KW-0238">DNA-binding</keyword>
<evidence type="ECO:0000256" key="3">
    <source>
        <dbReference type="ARBA" id="ARBA00023163"/>
    </source>
</evidence>
<feature type="domain" description="HTH tetR-type" evidence="5">
    <location>
        <begin position="20"/>
        <end position="80"/>
    </location>
</feature>
<evidence type="ECO:0000256" key="1">
    <source>
        <dbReference type="ARBA" id="ARBA00023015"/>
    </source>
</evidence>
<dbReference type="SUPFAM" id="SSF46689">
    <property type="entry name" value="Homeodomain-like"/>
    <property type="match status" value="1"/>
</dbReference>
<evidence type="ECO:0000313" key="7">
    <source>
        <dbReference type="Proteomes" id="UP001595604"/>
    </source>
</evidence>
<accession>A0ABV7ITF4</accession>
<dbReference type="InterPro" id="IPR009057">
    <property type="entry name" value="Homeodomain-like_sf"/>
</dbReference>
<dbReference type="PROSITE" id="PS50977">
    <property type="entry name" value="HTH_TETR_2"/>
    <property type="match status" value="1"/>
</dbReference>
<reference evidence="7" key="1">
    <citation type="journal article" date="2019" name="Int. J. Syst. Evol. Microbiol.">
        <title>The Global Catalogue of Microorganisms (GCM) 10K type strain sequencing project: providing services to taxonomists for standard genome sequencing and annotation.</title>
        <authorList>
            <consortium name="The Broad Institute Genomics Platform"/>
            <consortium name="The Broad Institute Genome Sequencing Center for Infectious Disease"/>
            <person name="Wu L."/>
            <person name="Ma J."/>
        </authorList>
    </citation>
    <scope>NUCLEOTIDE SEQUENCE [LARGE SCALE GENOMIC DNA]</scope>
    <source>
        <strain evidence="7">KCTC 42984</strain>
    </source>
</reference>
<comment type="caution">
    <text evidence="6">The sequence shown here is derived from an EMBL/GenBank/DDBJ whole genome shotgun (WGS) entry which is preliminary data.</text>
</comment>
<name>A0ABV7ITF4_9SPHN</name>
<evidence type="ECO:0000259" key="5">
    <source>
        <dbReference type="PROSITE" id="PS50977"/>
    </source>
</evidence>
<dbReference type="EMBL" id="JBHRTQ010000007">
    <property type="protein sequence ID" value="MFC3174111.1"/>
    <property type="molecule type" value="Genomic_DNA"/>
</dbReference>
<evidence type="ECO:0000256" key="4">
    <source>
        <dbReference type="PROSITE-ProRule" id="PRU00335"/>
    </source>
</evidence>
<dbReference type="InterPro" id="IPR050109">
    <property type="entry name" value="HTH-type_TetR-like_transc_reg"/>
</dbReference>
<dbReference type="InterPro" id="IPR036271">
    <property type="entry name" value="Tet_transcr_reg_TetR-rel_C_sf"/>
</dbReference>
<feature type="DNA-binding region" description="H-T-H motif" evidence="4">
    <location>
        <begin position="43"/>
        <end position="62"/>
    </location>
</feature>
<proteinExistence type="predicted"/>
<sequence>MNAPAEVASLKRRRGRPRDAALEARLLTSCLEVLAEGGFSGLTVERICERAEITKKTFYLRWPSAVDAAYAAFGRYISVVEFTDTGDAVADVLRLARQLIEWFQQPVMGQCYRFILAETQVRPAYAAHLLADVTLRRDRDRAELAAAMKRQGLPGADRADLVLNAVNGVAFNASLVWGTSEADLDYLVRALILGEPFERANETLDSRG</sequence>
<protein>
    <submittedName>
        <fullName evidence="6">TetR/AcrR family transcriptional regulator</fullName>
    </submittedName>
</protein>
<keyword evidence="7" id="KW-1185">Reference proteome</keyword>
<dbReference type="PANTHER" id="PTHR30055">
    <property type="entry name" value="HTH-TYPE TRANSCRIPTIONAL REGULATOR RUTR"/>
    <property type="match status" value="1"/>
</dbReference>
<dbReference type="Pfam" id="PF00440">
    <property type="entry name" value="TetR_N"/>
    <property type="match status" value="1"/>
</dbReference>
<organism evidence="6 7">
    <name type="scientific">Novosphingobium bradum</name>
    <dbReference type="NCBI Taxonomy" id="1737444"/>
    <lineage>
        <taxon>Bacteria</taxon>
        <taxon>Pseudomonadati</taxon>
        <taxon>Pseudomonadota</taxon>
        <taxon>Alphaproteobacteria</taxon>
        <taxon>Sphingomonadales</taxon>
        <taxon>Sphingomonadaceae</taxon>
        <taxon>Novosphingobium</taxon>
    </lineage>
</organism>
<dbReference type="Proteomes" id="UP001595604">
    <property type="component" value="Unassembled WGS sequence"/>
</dbReference>
<keyword evidence="1" id="KW-0805">Transcription regulation</keyword>
<dbReference type="PANTHER" id="PTHR30055:SF148">
    <property type="entry name" value="TETR-FAMILY TRANSCRIPTIONAL REGULATOR"/>
    <property type="match status" value="1"/>
</dbReference>
<dbReference type="SUPFAM" id="SSF48498">
    <property type="entry name" value="Tetracyclin repressor-like, C-terminal domain"/>
    <property type="match status" value="1"/>
</dbReference>